<dbReference type="InterPro" id="IPR023451">
    <property type="entry name" value="Thymidate_synth/dCMP_Mease_dom"/>
</dbReference>
<dbReference type="InterPro" id="IPR045097">
    <property type="entry name" value="Thymidate_synth/dCMP_Mease"/>
</dbReference>
<feature type="coiled-coil region" evidence="6">
    <location>
        <begin position="132"/>
        <end position="209"/>
    </location>
</feature>
<dbReference type="PROSITE" id="PS50893">
    <property type="entry name" value="ABC_TRANSPORTER_2"/>
    <property type="match status" value="1"/>
</dbReference>
<dbReference type="EC" id="2.1.1.45" evidence="1"/>
<dbReference type="PANTHER" id="PTHR11548">
    <property type="entry name" value="THYMIDYLATE SYNTHASE 1"/>
    <property type="match status" value="1"/>
</dbReference>
<evidence type="ECO:0000256" key="4">
    <source>
        <dbReference type="ARBA" id="ARBA00022741"/>
    </source>
</evidence>
<dbReference type="Proteomes" id="UP000789831">
    <property type="component" value="Unassembled WGS sequence"/>
</dbReference>
<feature type="domain" description="ABC transporter" evidence="9">
    <location>
        <begin position="604"/>
        <end position="792"/>
    </location>
</feature>
<evidence type="ECO:0000256" key="1">
    <source>
        <dbReference type="ARBA" id="ARBA00011947"/>
    </source>
</evidence>
<comment type="caution">
    <text evidence="10">The sequence shown here is derived from an EMBL/GenBank/DDBJ whole genome shotgun (WGS) entry which is preliminary data.</text>
</comment>
<dbReference type="Pfam" id="PF00005">
    <property type="entry name" value="ABC_tran"/>
    <property type="match status" value="1"/>
</dbReference>
<keyword evidence="3" id="KW-0808">Transferase</keyword>
<keyword evidence="8" id="KW-0812">Transmembrane</keyword>
<dbReference type="GO" id="GO:0005829">
    <property type="term" value="C:cytosol"/>
    <property type="evidence" value="ECO:0007669"/>
    <property type="project" value="TreeGrafter"/>
</dbReference>
<evidence type="ECO:0000256" key="8">
    <source>
        <dbReference type="SAM" id="Phobius"/>
    </source>
</evidence>
<evidence type="ECO:0000256" key="3">
    <source>
        <dbReference type="ARBA" id="ARBA00022679"/>
    </source>
</evidence>
<dbReference type="GO" id="GO:0005524">
    <property type="term" value="F:ATP binding"/>
    <property type="evidence" value="ECO:0007669"/>
    <property type="project" value="UniProtKB-KW"/>
</dbReference>
<dbReference type="InterPro" id="IPR003593">
    <property type="entry name" value="AAA+_ATPase"/>
</dbReference>
<dbReference type="GO" id="GO:0016887">
    <property type="term" value="F:ATP hydrolysis activity"/>
    <property type="evidence" value="ECO:0007669"/>
    <property type="project" value="InterPro"/>
</dbReference>
<keyword evidence="2" id="KW-0489">Methyltransferase</keyword>
<keyword evidence="8" id="KW-1133">Transmembrane helix</keyword>
<keyword evidence="8" id="KW-0472">Membrane</keyword>
<evidence type="ECO:0000256" key="6">
    <source>
        <dbReference type="SAM" id="Coils"/>
    </source>
</evidence>
<accession>A0A9N9BWX6</accession>
<dbReference type="SUPFAM" id="SSF52540">
    <property type="entry name" value="P-loop containing nucleoside triphosphate hydrolases"/>
    <property type="match status" value="2"/>
</dbReference>
<evidence type="ECO:0000256" key="2">
    <source>
        <dbReference type="ARBA" id="ARBA00022603"/>
    </source>
</evidence>
<dbReference type="PANTHER" id="PTHR11548:SF1">
    <property type="entry name" value="THYMIDYLATE SYNTHASE 1"/>
    <property type="match status" value="1"/>
</dbReference>
<dbReference type="Gene3D" id="3.40.50.300">
    <property type="entry name" value="P-loop containing nucleotide triphosphate hydrolases"/>
    <property type="match status" value="3"/>
</dbReference>
<evidence type="ECO:0000256" key="5">
    <source>
        <dbReference type="ARBA" id="ARBA00022840"/>
    </source>
</evidence>
<proteinExistence type="predicted"/>
<dbReference type="GO" id="GO:0005739">
    <property type="term" value="C:mitochondrion"/>
    <property type="evidence" value="ECO:0007669"/>
    <property type="project" value="TreeGrafter"/>
</dbReference>
<keyword evidence="5" id="KW-0067">ATP-binding</keyword>
<reference evidence="10" key="1">
    <citation type="submission" date="2021-06" db="EMBL/GenBank/DDBJ databases">
        <authorList>
            <person name="Kallberg Y."/>
            <person name="Tangrot J."/>
            <person name="Rosling A."/>
        </authorList>
    </citation>
    <scope>NUCLEOTIDE SEQUENCE</scope>
    <source>
        <strain evidence="10">MT106</strain>
    </source>
</reference>
<dbReference type="GO" id="GO:0004799">
    <property type="term" value="F:thymidylate synthase activity"/>
    <property type="evidence" value="ECO:0007669"/>
    <property type="project" value="UniProtKB-EC"/>
</dbReference>
<dbReference type="AlphaFoldDB" id="A0A9N9BWX6"/>
<evidence type="ECO:0000313" key="11">
    <source>
        <dbReference type="Proteomes" id="UP000789831"/>
    </source>
</evidence>
<dbReference type="GO" id="GO:0006231">
    <property type="term" value="P:dTMP biosynthetic process"/>
    <property type="evidence" value="ECO:0007669"/>
    <property type="project" value="InterPro"/>
</dbReference>
<sequence length="805" mass="93440">MIERLREYPYGLSAQKQINNFLAQPERDDLQQNVLIKEPIQTITLKKVSFGYQEKKLVLKKLDLQFQKGKVNYLVGENGYGKSTIITKIAYAEHENLIENGLSTGQKQLADLDNLFARSKDKEIFIFDEADNALDEKNKEEFREKIEKIKNNKKTRAEMILRDIEAHLQKLINEKKELKKKFSEKLKEVEKQRKENQGWFEEVEILQLERKIASGVLPSEREELMKEIQRLNSYNVTLEQGFKKRKIDAEMGEKQYLNLLANIINNGEKRLDRTGVGTKVLFGCQMRFNLQYKLSPDYQGENSEEFVEKIKTDNNFAQKYGELGPVYGVPFNIASYSLLTAMIAQVCDYKIGEFIHVIGDAHIYLNHFEQVKTQLSREAKKLPSLKLNPKIKSLFDFRFEDISLENYKPHLPIRAKVAVYNNLKQKSINKLYRLEEKSAKELERRTFGIIYYQSKELASGINIWAGLIYFLLASLLSFSFNYLINRQKTELQKIVEKQTEAENNLINNRKLIIKKGLTNTFFRNYQQVSQTVQKKANKESFFSSLYKSTFSYLIRFASSFSYLIKGVRKYPQYASTQKRFNYFLGLPERDDTQKYLIDEPITSIYLQNISFAYEKDKQVFKELDLVFEKGKINNLQAPNGFGKTTIVDLLFGLYRPTKGAIIINEKYRLSDLNLKKWREKIAYAESDNLVRLNLSLGQKQLIDLQETLHKDKEIYIFDEVDNNLDKNNKIIIKEKMEMLVGVAFVIGKNVSSQSSVPPFSPSDPNQPNQPTPPPQNPSPDNNSESKTLANLIKADLQDALTNDGR</sequence>
<feature type="compositionally biased region" description="Pro residues" evidence="7">
    <location>
        <begin position="767"/>
        <end position="777"/>
    </location>
</feature>
<dbReference type="NCBIfam" id="TIGR03284">
    <property type="entry name" value="thym_sym"/>
    <property type="match status" value="1"/>
</dbReference>
<dbReference type="GO" id="GO:0032259">
    <property type="term" value="P:methylation"/>
    <property type="evidence" value="ECO:0007669"/>
    <property type="project" value="UniProtKB-KW"/>
</dbReference>
<dbReference type="Gene3D" id="3.30.572.10">
    <property type="entry name" value="Thymidylate synthase/dCMP hydroxymethylase domain"/>
    <property type="match status" value="2"/>
</dbReference>
<dbReference type="SMART" id="SM00382">
    <property type="entry name" value="AAA"/>
    <property type="match status" value="2"/>
</dbReference>
<keyword evidence="6" id="KW-0175">Coiled coil</keyword>
<dbReference type="SUPFAM" id="SSF55831">
    <property type="entry name" value="Thymidylate synthase/dCMP hydroxymethylase"/>
    <property type="match status" value="1"/>
</dbReference>
<evidence type="ECO:0000259" key="9">
    <source>
        <dbReference type="PROSITE" id="PS50893"/>
    </source>
</evidence>
<dbReference type="InterPro" id="IPR000398">
    <property type="entry name" value="Thymidylate_synthase"/>
</dbReference>
<name>A0A9N9BWX6_9GLOM</name>
<dbReference type="Pfam" id="PF00303">
    <property type="entry name" value="Thymidylat_synt"/>
    <property type="match status" value="2"/>
</dbReference>
<gene>
    <name evidence="10" type="ORF">AGERDE_LOCUS8262</name>
</gene>
<keyword evidence="11" id="KW-1185">Reference proteome</keyword>
<dbReference type="OrthoDB" id="10624702at2759"/>
<feature type="region of interest" description="Disordered" evidence="7">
    <location>
        <begin position="754"/>
        <end position="787"/>
    </location>
</feature>
<protein>
    <recommendedName>
        <fullName evidence="1">thymidylate synthase</fullName>
        <ecNumber evidence="1">2.1.1.45</ecNumber>
    </recommendedName>
</protein>
<dbReference type="InterPro" id="IPR036926">
    <property type="entry name" value="Thymidate_synth/dCMP_Mease_sf"/>
</dbReference>
<dbReference type="InterPro" id="IPR000629">
    <property type="entry name" value="RNA-helicase_DEAD-box_CS"/>
</dbReference>
<evidence type="ECO:0000256" key="7">
    <source>
        <dbReference type="SAM" id="MobiDB-lite"/>
    </source>
</evidence>
<dbReference type="PROSITE" id="PS00039">
    <property type="entry name" value="DEAD_ATP_HELICASE"/>
    <property type="match status" value="1"/>
</dbReference>
<keyword evidence="4" id="KW-0547">Nucleotide-binding</keyword>
<organism evidence="10 11">
    <name type="scientific">Ambispora gerdemannii</name>
    <dbReference type="NCBI Taxonomy" id="144530"/>
    <lineage>
        <taxon>Eukaryota</taxon>
        <taxon>Fungi</taxon>
        <taxon>Fungi incertae sedis</taxon>
        <taxon>Mucoromycota</taxon>
        <taxon>Glomeromycotina</taxon>
        <taxon>Glomeromycetes</taxon>
        <taxon>Archaeosporales</taxon>
        <taxon>Ambisporaceae</taxon>
        <taxon>Ambispora</taxon>
    </lineage>
</organism>
<dbReference type="InterPro" id="IPR003439">
    <property type="entry name" value="ABC_transporter-like_ATP-bd"/>
</dbReference>
<dbReference type="InterPro" id="IPR027417">
    <property type="entry name" value="P-loop_NTPase"/>
</dbReference>
<feature type="transmembrane region" description="Helical" evidence="8">
    <location>
        <begin position="463"/>
        <end position="484"/>
    </location>
</feature>
<dbReference type="EMBL" id="CAJVPL010001705">
    <property type="protein sequence ID" value="CAG8583896.1"/>
    <property type="molecule type" value="Genomic_DNA"/>
</dbReference>
<dbReference type="PRINTS" id="PR00108">
    <property type="entry name" value="THYMDSNTHASE"/>
</dbReference>
<feature type="compositionally biased region" description="Low complexity" evidence="7">
    <location>
        <begin position="754"/>
        <end position="766"/>
    </location>
</feature>
<evidence type="ECO:0000313" key="10">
    <source>
        <dbReference type="EMBL" id="CAG8583896.1"/>
    </source>
</evidence>